<keyword evidence="4 7" id="KW-1133">Transmembrane helix</keyword>
<dbReference type="SUPFAM" id="SSF47661">
    <property type="entry name" value="t-snare proteins"/>
    <property type="match status" value="1"/>
</dbReference>
<dbReference type="Proteomes" id="UP000677228">
    <property type="component" value="Unassembled WGS sequence"/>
</dbReference>
<dbReference type="GO" id="GO:0006886">
    <property type="term" value="P:intracellular protein transport"/>
    <property type="evidence" value="ECO:0007669"/>
    <property type="project" value="TreeGrafter"/>
</dbReference>
<evidence type="ECO:0000259" key="8">
    <source>
        <dbReference type="PROSITE" id="PS50192"/>
    </source>
</evidence>
<evidence type="ECO:0000256" key="3">
    <source>
        <dbReference type="ARBA" id="ARBA00022692"/>
    </source>
</evidence>
<evidence type="ECO:0000256" key="5">
    <source>
        <dbReference type="ARBA" id="ARBA00023136"/>
    </source>
</evidence>
<keyword evidence="5 7" id="KW-0472">Membrane</keyword>
<evidence type="ECO:0000313" key="9">
    <source>
        <dbReference type="EMBL" id="CAF1076765.1"/>
    </source>
</evidence>
<dbReference type="Pfam" id="PF00804">
    <property type="entry name" value="Syntaxin"/>
    <property type="match status" value="1"/>
</dbReference>
<dbReference type="GO" id="GO:0012505">
    <property type="term" value="C:endomembrane system"/>
    <property type="evidence" value="ECO:0007669"/>
    <property type="project" value="TreeGrafter"/>
</dbReference>
<proteinExistence type="inferred from homology"/>
<dbReference type="GO" id="GO:0048278">
    <property type="term" value="P:vesicle docking"/>
    <property type="evidence" value="ECO:0007669"/>
    <property type="project" value="TreeGrafter"/>
</dbReference>
<dbReference type="PROSITE" id="PS50192">
    <property type="entry name" value="T_SNARE"/>
    <property type="match status" value="1"/>
</dbReference>
<evidence type="ECO:0000256" key="6">
    <source>
        <dbReference type="SAM" id="Coils"/>
    </source>
</evidence>
<reference evidence="10" key="1">
    <citation type="submission" date="2021-02" db="EMBL/GenBank/DDBJ databases">
        <authorList>
            <person name="Nowell W R."/>
        </authorList>
    </citation>
    <scope>NUCLEOTIDE SEQUENCE</scope>
</reference>
<comment type="subcellular location">
    <subcellularLocation>
        <location evidence="1">Membrane</location>
        <topology evidence="1">Single-pass type IV membrane protein</topology>
    </subcellularLocation>
</comment>
<dbReference type="PANTHER" id="PTHR19957">
    <property type="entry name" value="SYNTAXIN"/>
    <property type="match status" value="1"/>
</dbReference>
<dbReference type="GO" id="GO:0006887">
    <property type="term" value="P:exocytosis"/>
    <property type="evidence" value="ECO:0007669"/>
    <property type="project" value="TreeGrafter"/>
</dbReference>
<organism evidence="10 11">
    <name type="scientific">Didymodactylos carnosus</name>
    <dbReference type="NCBI Taxonomy" id="1234261"/>
    <lineage>
        <taxon>Eukaryota</taxon>
        <taxon>Metazoa</taxon>
        <taxon>Spiralia</taxon>
        <taxon>Gnathifera</taxon>
        <taxon>Rotifera</taxon>
        <taxon>Eurotatoria</taxon>
        <taxon>Bdelloidea</taxon>
        <taxon>Philodinida</taxon>
        <taxon>Philodinidae</taxon>
        <taxon>Didymodactylos</taxon>
    </lineage>
</organism>
<dbReference type="InterPro" id="IPR010989">
    <property type="entry name" value="SNARE"/>
</dbReference>
<gene>
    <name evidence="9" type="ORF">OVA965_LOCUS18165</name>
    <name evidence="10" type="ORF">TMI583_LOCUS18177</name>
</gene>
<dbReference type="InterPro" id="IPR006011">
    <property type="entry name" value="Syntaxin_N"/>
</dbReference>
<dbReference type="Proteomes" id="UP000682733">
    <property type="component" value="Unassembled WGS sequence"/>
</dbReference>
<evidence type="ECO:0000256" key="4">
    <source>
        <dbReference type="ARBA" id="ARBA00022989"/>
    </source>
</evidence>
<dbReference type="PANTHER" id="PTHR19957:SF307">
    <property type="entry name" value="PROTEIN SSO1-RELATED"/>
    <property type="match status" value="1"/>
</dbReference>
<keyword evidence="3 7" id="KW-0812">Transmembrane</keyword>
<dbReference type="AlphaFoldDB" id="A0A8S2K5Z3"/>
<dbReference type="EMBL" id="CAJOBA010008953">
    <property type="protein sequence ID" value="CAF3840363.1"/>
    <property type="molecule type" value="Genomic_DNA"/>
</dbReference>
<dbReference type="GO" id="GO:0005484">
    <property type="term" value="F:SNAP receptor activity"/>
    <property type="evidence" value="ECO:0007669"/>
    <property type="project" value="TreeGrafter"/>
</dbReference>
<comment type="similarity">
    <text evidence="2">Belongs to the syntaxin family.</text>
</comment>
<dbReference type="EMBL" id="CAJNOK010008937">
    <property type="protein sequence ID" value="CAF1076765.1"/>
    <property type="molecule type" value="Genomic_DNA"/>
</dbReference>
<dbReference type="GO" id="GO:0006906">
    <property type="term" value="P:vesicle fusion"/>
    <property type="evidence" value="ECO:0007669"/>
    <property type="project" value="TreeGrafter"/>
</dbReference>
<feature type="coiled-coil region" evidence="6">
    <location>
        <begin position="155"/>
        <end position="185"/>
    </location>
</feature>
<feature type="domain" description="T-SNARE coiled-coil homology" evidence="8">
    <location>
        <begin position="162"/>
        <end position="224"/>
    </location>
</feature>
<evidence type="ECO:0000256" key="1">
    <source>
        <dbReference type="ARBA" id="ARBA00004211"/>
    </source>
</evidence>
<keyword evidence="6" id="KW-0175">Coiled coil</keyword>
<dbReference type="Gene3D" id="1.20.5.110">
    <property type="match status" value="1"/>
</dbReference>
<sequence>MDDALSSFFDQITTIRTNLEKMVHLSEEIKYLQYDILRSLEVHPQIVETVSQKMLEMKTITNDVRKFLHQTKQNLTVQQSAKRRIEVAQLQSVTHQFHLILNEHYQREITYREKCKTRLKRHCSLTGRSLTEEQLENLIERDYPSFSIPSVMIDIQNSEQSLTHLESQYNDIQKLELNIKELYDLFLEISELVQNQDEKLTSIQEDILKTDDFIQAAIIKPEQTKQLMTKKPWKYIILIVVTIVIVIIIIFIFVLWKLIA</sequence>
<accession>A0A8S2K5Z3</accession>
<dbReference type="Gene3D" id="1.20.58.70">
    <property type="match status" value="1"/>
</dbReference>
<dbReference type="GO" id="GO:0000149">
    <property type="term" value="F:SNARE binding"/>
    <property type="evidence" value="ECO:0007669"/>
    <property type="project" value="TreeGrafter"/>
</dbReference>
<dbReference type="GO" id="GO:0031201">
    <property type="term" value="C:SNARE complex"/>
    <property type="evidence" value="ECO:0007669"/>
    <property type="project" value="TreeGrafter"/>
</dbReference>
<name>A0A8S2K5Z3_9BILA</name>
<evidence type="ECO:0000256" key="7">
    <source>
        <dbReference type="SAM" id="Phobius"/>
    </source>
</evidence>
<protein>
    <recommendedName>
        <fullName evidence="8">t-SNARE coiled-coil homology domain-containing protein</fullName>
    </recommendedName>
</protein>
<comment type="caution">
    <text evidence="10">The sequence shown here is derived from an EMBL/GenBank/DDBJ whole genome shotgun (WGS) entry which is preliminary data.</text>
</comment>
<feature type="transmembrane region" description="Helical" evidence="7">
    <location>
        <begin position="235"/>
        <end position="259"/>
    </location>
</feature>
<dbReference type="InterPro" id="IPR000727">
    <property type="entry name" value="T_SNARE_dom"/>
</dbReference>
<evidence type="ECO:0000256" key="2">
    <source>
        <dbReference type="ARBA" id="ARBA00009063"/>
    </source>
</evidence>
<evidence type="ECO:0000313" key="11">
    <source>
        <dbReference type="Proteomes" id="UP000682733"/>
    </source>
</evidence>
<dbReference type="GO" id="GO:0005886">
    <property type="term" value="C:plasma membrane"/>
    <property type="evidence" value="ECO:0007669"/>
    <property type="project" value="TreeGrafter"/>
</dbReference>
<evidence type="ECO:0000313" key="10">
    <source>
        <dbReference type="EMBL" id="CAF3840363.1"/>
    </source>
</evidence>
<dbReference type="InterPro" id="IPR045242">
    <property type="entry name" value="Syntaxin"/>
</dbReference>